<dbReference type="Proteomes" id="UP000592181">
    <property type="component" value="Unassembled WGS sequence"/>
</dbReference>
<evidence type="ECO:0000256" key="6">
    <source>
        <dbReference type="ARBA" id="ARBA00012912"/>
    </source>
</evidence>
<dbReference type="GO" id="GO:0047298">
    <property type="term" value="F:(S)-3-amino-2-methylpropionate transaminase activity"/>
    <property type="evidence" value="ECO:0007669"/>
    <property type="project" value="UniProtKB-EC"/>
</dbReference>
<evidence type="ECO:0000256" key="16">
    <source>
        <dbReference type="RuleBase" id="RU003560"/>
    </source>
</evidence>
<evidence type="ECO:0000256" key="9">
    <source>
        <dbReference type="ARBA" id="ARBA00022898"/>
    </source>
</evidence>
<comment type="pathway">
    <text evidence="3">Amino-acid degradation; 4-aminobutanoate degradation.</text>
</comment>
<dbReference type="InterPro" id="IPR050103">
    <property type="entry name" value="Class-III_PLP-dep_AT"/>
</dbReference>
<evidence type="ECO:0000256" key="4">
    <source>
        <dbReference type="ARBA" id="ARBA00008954"/>
    </source>
</evidence>
<gene>
    <name evidence="17" type="ORF">BJY28_001443</name>
</gene>
<dbReference type="Gene3D" id="3.90.1150.10">
    <property type="entry name" value="Aspartate Aminotransferase, domain 1"/>
    <property type="match status" value="1"/>
</dbReference>
<dbReference type="InterPro" id="IPR015422">
    <property type="entry name" value="PyrdxlP-dep_Trfase_small"/>
</dbReference>
<evidence type="ECO:0000256" key="8">
    <source>
        <dbReference type="ARBA" id="ARBA00022679"/>
    </source>
</evidence>
<dbReference type="NCBIfam" id="TIGR00700">
    <property type="entry name" value="GABAtrnsam"/>
    <property type="match status" value="1"/>
</dbReference>
<evidence type="ECO:0000256" key="15">
    <source>
        <dbReference type="ARBA" id="ARBA00050054"/>
    </source>
</evidence>
<dbReference type="AlphaFoldDB" id="A0A852X9F1"/>
<dbReference type="RefSeq" id="WP_179462410.1">
    <property type="nucleotide sequence ID" value="NZ_JACBZX010000001.1"/>
</dbReference>
<comment type="caution">
    <text evidence="17">The sequence shown here is derived from an EMBL/GenBank/DDBJ whole genome shotgun (WGS) entry which is preliminary data.</text>
</comment>
<comment type="catalytic activity">
    <reaction evidence="14">
        <text>4-aminobutanoate + 2-oxoglutarate = succinate semialdehyde + L-glutamate</text>
        <dbReference type="Rhea" id="RHEA:23352"/>
        <dbReference type="ChEBI" id="CHEBI:16810"/>
        <dbReference type="ChEBI" id="CHEBI:29985"/>
        <dbReference type="ChEBI" id="CHEBI:57706"/>
        <dbReference type="ChEBI" id="CHEBI:59888"/>
        <dbReference type="EC" id="2.6.1.19"/>
    </reaction>
</comment>
<dbReference type="InterPro" id="IPR015421">
    <property type="entry name" value="PyrdxlP-dep_Trfase_major"/>
</dbReference>
<organism evidence="17 18">
    <name type="scientific">Janibacter alkaliphilus</name>
    <dbReference type="NCBI Taxonomy" id="1069963"/>
    <lineage>
        <taxon>Bacteria</taxon>
        <taxon>Bacillati</taxon>
        <taxon>Actinomycetota</taxon>
        <taxon>Actinomycetes</taxon>
        <taxon>Micrococcales</taxon>
        <taxon>Intrasporangiaceae</taxon>
        <taxon>Janibacter</taxon>
    </lineage>
</organism>
<protein>
    <recommendedName>
        <fullName evidence="12">(S)-3-amino-2-methylpropionate transaminase</fullName>
        <ecNumber evidence="6">2.6.1.19</ecNumber>
        <ecNumber evidence="5">2.6.1.22</ecNumber>
    </recommendedName>
    <alternativeName>
        <fullName evidence="13">GABA aminotransferase</fullName>
    </alternativeName>
    <alternativeName>
        <fullName evidence="11">Gamma-amino-N-butyrate transaminase</fullName>
    </alternativeName>
    <alternativeName>
        <fullName evidence="15">Glutamate:succinic semialdehyde transaminase</fullName>
    </alternativeName>
    <alternativeName>
        <fullName evidence="10">L-AIBAT</fullName>
    </alternativeName>
</protein>
<evidence type="ECO:0000256" key="12">
    <source>
        <dbReference type="ARBA" id="ARBA00030857"/>
    </source>
</evidence>
<dbReference type="GO" id="GO:0009448">
    <property type="term" value="P:gamma-aminobutyric acid metabolic process"/>
    <property type="evidence" value="ECO:0007669"/>
    <property type="project" value="InterPro"/>
</dbReference>
<dbReference type="NCBIfam" id="NF004714">
    <property type="entry name" value="PRK06058.1"/>
    <property type="match status" value="1"/>
</dbReference>
<dbReference type="GO" id="GO:0030170">
    <property type="term" value="F:pyridoxal phosphate binding"/>
    <property type="evidence" value="ECO:0007669"/>
    <property type="project" value="InterPro"/>
</dbReference>
<dbReference type="FunFam" id="3.40.640.10:FF:000013">
    <property type="entry name" value="4-aminobutyrate aminotransferase"/>
    <property type="match status" value="1"/>
</dbReference>
<dbReference type="SUPFAM" id="SSF53383">
    <property type="entry name" value="PLP-dependent transferases"/>
    <property type="match status" value="1"/>
</dbReference>
<dbReference type="InterPro" id="IPR005814">
    <property type="entry name" value="Aminotrans_3"/>
</dbReference>
<dbReference type="EC" id="2.6.1.19" evidence="6"/>
<dbReference type="PIRSF" id="PIRSF000521">
    <property type="entry name" value="Transaminase_4ab_Lys_Orn"/>
    <property type="match status" value="1"/>
</dbReference>
<keyword evidence="18" id="KW-1185">Reference proteome</keyword>
<dbReference type="EC" id="2.6.1.22" evidence="5"/>
<proteinExistence type="inferred from homology"/>
<name>A0A852X9F1_9MICO</name>
<reference evidence="17 18" key="1">
    <citation type="submission" date="2020-07" db="EMBL/GenBank/DDBJ databases">
        <title>Sequencing the genomes of 1000 actinobacteria strains.</title>
        <authorList>
            <person name="Klenk H.-P."/>
        </authorList>
    </citation>
    <scope>NUCLEOTIDE SEQUENCE [LARGE SCALE GENOMIC DNA]</scope>
    <source>
        <strain evidence="17 18">DSM 24723</strain>
    </source>
</reference>
<keyword evidence="9 16" id="KW-0663">Pyridoxal phosphate</keyword>
<dbReference type="PANTHER" id="PTHR11986">
    <property type="entry name" value="AMINOTRANSFERASE CLASS III"/>
    <property type="match status" value="1"/>
</dbReference>
<evidence type="ECO:0000256" key="11">
    <source>
        <dbReference type="ARBA" id="ARBA00030204"/>
    </source>
</evidence>
<evidence type="ECO:0000256" key="7">
    <source>
        <dbReference type="ARBA" id="ARBA00022576"/>
    </source>
</evidence>
<evidence type="ECO:0000256" key="10">
    <source>
        <dbReference type="ARBA" id="ARBA00029760"/>
    </source>
</evidence>
<dbReference type="InterPro" id="IPR015424">
    <property type="entry name" value="PyrdxlP-dep_Trfase"/>
</dbReference>
<evidence type="ECO:0000313" key="17">
    <source>
        <dbReference type="EMBL" id="NYG36974.1"/>
    </source>
</evidence>
<comment type="catalytic activity">
    <reaction evidence="1">
        <text>(S)-3-amino-2-methylpropanoate + 2-oxoglutarate = 2-methyl-3-oxopropanoate + L-glutamate</text>
        <dbReference type="Rhea" id="RHEA:13993"/>
        <dbReference type="ChEBI" id="CHEBI:16810"/>
        <dbReference type="ChEBI" id="CHEBI:29985"/>
        <dbReference type="ChEBI" id="CHEBI:57700"/>
        <dbReference type="ChEBI" id="CHEBI:58655"/>
        <dbReference type="EC" id="2.6.1.22"/>
    </reaction>
</comment>
<sequence length="448" mass="47479">MSEITQQRILTTAIPGPRSAELHARKAATVAAGVAPGLPVYVERAAGGVLRDVDGNQLIDLGSGIAVTTVGNGNPRVVEAVQRQVADFTHTCFMVTPYEEYLQVCEQLAARTPGEHEKRTALFNSGAEAVENAVKVARVTTGRQAVLAFEHGYHGRTNLTMALTAKNMPYKQGFGPFAGEVYRAPMAYPYRWPTGEKQCAQEAYDAFASMVTTQVGAENVAAVVVEPIQGEGGFIVPPEGWLARIRDFCTEHGIVLIADEVQSGFCRTGDWFACDHEGVVPDLITTAKGIAGGMPLAAVTGRAELMDAVHPGGLGGTYGGNPVACAAALASIETMAADDLASRAREIEALMRPRLEALADRTGIVGEIRGRGAMLAVELVEDLDLRTPAPQLAAAINRACHERGVVTLTAGTFGNVFRFLPPLTITDALLTEAMDVLDEAVDQVLAAR</sequence>
<comment type="similarity">
    <text evidence="4 16">Belongs to the class-III pyridoxal-phosphate-dependent aminotransferase family.</text>
</comment>
<keyword evidence="8 17" id="KW-0808">Transferase</keyword>
<evidence type="ECO:0000313" key="18">
    <source>
        <dbReference type="Proteomes" id="UP000592181"/>
    </source>
</evidence>
<evidence type="ECO:0000256" key="5">
    <source>
        <dbReference type="ARBA" id="ARBA00012876"/>
    </source>
</evidence>
<dbReference type="PANTHER" id="PTHR11986:SF58">
    <property type="entry name" value="LEUCINE_METHIONINE RACEMASE"/>
    <property type="match status" value="1"/>
</dbReference>
<evidence type="ECO:0000256" key="13">
    <source>
        <dbReference type="ARBA" id="ARBA00031787"/>
    </source>
</evidence>
<dbReference type="GO" id="GO:0034386">
    <property type="term" value="F:4-aminobutyrate:2-oxoglutarate transaminase activity"/>
    <property type="evidence" value="ECO:0007669"/>
    <property type="project" value="UniProtKB-EC"/>
</dbReference>
<evidence type="ECO:0000256" key="14">
    <source>
        <dbReference type="ARBA" id="ARBA00048021"/>
    </source>
</evidence>
<dbReference type="InterPro" id="IPR049704">
    <property type="entry name" value="Aminotrans_3_PPA_site"/>
</dbReference>
<dbReference type="GO" id="GO:0042802">
    <property type="term" value="F:identical protein binding"/>
    <property type="evidence" value="ECO:0007669"/>
    <property type="project" value="TreeGrafter"/>
</dbReference>
<evidence type="ECO:0000256" key="2">
    <source>
        <dbReference type="ARBA" id="ARBA00001933"/>
    </source>
</evidence>
<dbReference type="CDD" id="cd00610">
    <property type="entry name" value="OAT_like"/>
    <property type="match status" value="1"/>
</dbReference>
<dbReference type="PROSITE" id="PS00600">
    <property type="entry name" value="AA_TRANSFER_CLASS_3"/>
    <property type="match status" value="1"/>
</dbReference>
<keyword evidence="7 17" id="KW-0032">Aminotransferase</keyword>
<evidence type="ECO:0000256" key="3">
    <source>
        <dbReference type="ARBA" id="ARBA00005176"/>
    </source>
</evidence>
<dbReference type="InterPro" id="IPR004632">
    <property type="entry name" value="4NH2But_aminotransferase_bac"/>
</dbReference>
<dbReference type="Pfam" id="PF00202">
    <property type="entry name" value="Aminotran_3"/>
    <property type="match status" value="1"/>
</dbReference>
<evidence type="ECO:0000256" key="1">
    <source>
        <dbReference type="ARBA" id="ARBA00001750"/>
    </source>
</evidence>
<accession>A0A852X9F1</accession>
<dbReference type="EMBL" id="JACBZX010000001">
    <property type="protein sequence ID" value="NYG36974.1"/>
    <property type="molecule type" value="Genomic_DNA"/>
</dbReference>
<dbReference type="Gene3D" id="3.40.640.10">
    <property type="entry name" value="Type I PLP-dependent aspartate aminotransferase-like (Major domain)"/>
    <property type="match status" value="1"/>
</dbReference>
<comment type="cofactor">
    <cofactor evidence="2">
        <name>pyridoxal 5'-phosphate</name>
        <dbReference type="ChEBI" id="CHEBI:597326"/>
    </cofactor>
</comment>